<sequence length="90" mass="9564">MAANAIQTSIERNWRTKGSRLLTTGSTIIQIVIAGDPSVVRSDCSALGYKMLPGGHGGLPDFVSQCRFPLPLVVLRSVNARRGNGSVNLV</sequence>
<dbReference type="AlphaFoldDB" id="A0A5C6FWK8"/>
<comment type="caution">
    <text evidence="1">The sequence shown here is derived from an EMBL/GenBank/DDBJ whole genome shotgun (WGS) entry which is preliminary data.</text>
</comment>
<accession>A0A5C6FWK8</accession>
<reference evidence="1 2" key="1">
    <citation type="submission" date="2019-02" db="EMBL/GenBank/DDBJ databases">
        <title>Deep-cultivation of Planctomycetes and their phenomic and genomic characterization uncovers novel biology.</title>
        <authorList>
            <person name="Wiegand S."/>
            <person name="Jogler M."/>
            <person name="Boedeker C."/>
            <person name="Pinto D."/>
            <person name="Vollmers J."/>
            <person name="Rivas-Marin E."/>
            <person name="Kohn T."/>
            <person name="Peeters S.H."/>
            <person name="Heuer A."/>
            <person name="Rast P."/>
            <person name="Oberbeckmann S."/>
            <person name="Bunk B."/>
            <person name="Jeske O."/>
            <person name="Meyerdierks A."/>
            <person name="Storesund J.E."/>
            <person name="Kallscheuer N."/>
            <person name="Luecker S."/>
            <person name="Lage O.M."/>
            <person name="Pohl T."/>
            <person name="Merkel B.J."/>
            <person name="Hornburger P."/>
            <person name="Mueller R.-W."/>
            <person name="Bruemmer F."/>
            <person name="Labrenz M."/>
            <person name="Spormann A.M."/>
            <person name="Op Den Camp H."/>
            <person name="Overmann J."/>
            <person name="Amann R."/>
            <person name="Jetten M.S.M."/>
            <person name="Mascher T."/>
            <person name="Medema M.H."/>
            <person name="Devos D.P."/>
            <person name="Kaster A.-K."/>
            <person name="Ovreas L."/>
            <person name="Rohde M."/>
            <person name="Galperin M.Y."/>
            <person name="Jogler C."/>
        </authorList>
    </citation>
    <scope>NUCLEOTIDE SEQUENCE [LARGE SCALE GENOMIC DNA]</scope>
    <source>
        <strain evidence="1 2">V7</strain>
    </source>
</reference>
<protein>
    <submittedName>
        <fullName evidence="1">Uncharacterized protein</fullName>
    </submittedName>
</protein>
<proteinExistence type="predicted"/>
<evidence type="ECO:0000313" key="2">
    <source>
        <dbReference type="Proteomes" id="UP000316476"/>
    </source>
</evidence>
<dbReference type="EMBL" id="SJPZ01000001">
    <property type="protein sequence ID" value="TWU65698.1"/>
    <property type="molecule type" value="Genomic_DNA"/>
</dbReference>
<name>A0A5C6FWK8_9PLAN</name>
<dbReference type="Proteomes" id="UP000316476">
    <property type="component" value="Unassembled WGS sequence"/>
</dbReference>
<organism evidence="1 2">
    <name type="scientific">Crateriforma conspicua</name>
    <dbReference type="NCBI Taxonomy" id="2527996"/>
    <lineage>
        <taxon>Bacteria</taxon>
        <taxon>Pseudomonadati</taxon>
        <taxon>Planctomycetota</taxon>
        <taxon>Planctomycetia</taxon>
        <taxon>Planctomycetales</taxon>
        <taxon>Planctomycetaceae</taxon>
        <taxon>Crateriforma</taxon>
    </lineage>
</organism>
<evidence type="ECO:0000313" key="1">
    <source>
        <dbReference type="EMBL" id="TWU65698.1"/>
    </source>
</evidence>
<gene>
    <name evidence="1" type="ORF">V7x_12470</name>
</gene>